<gene>
    <name evidence="2" type="ORF">BUALT_Bualt19G0118300</name>
</gene>
<dbReference type="AlphaFoldDB" id="A0AAV6W913"/>
<evidence type="ECO:0000313" key="3">
    <source>
        <dbReference type="Proteomes" id="UP000826271"/>
    </source>
</evidence>
<reference evidence="2" key="1">
    <citation type="submission" date="2019-10" db="EMBL/GenBank/DDBJ databases">
        <authorList>
            <person name="Zhang R."/>
            <person name="Pan Y."/>
            <person name="Wang J."/>
            <person name="Ma R."/>
            <person name="Yu S."/>
        </authorList>
    </citation>
    <scope>NUCLEOTIDE SEQUENCE</scope>
    <source>
        <strain evidence="2">LA-IB0</strain>
        <tissue evidence="2">Leaf</tissue>
    </source>
</reference>
<feature type="region of interest" description="Disordered" evidence="1">
    <location>
        <begin position="333"/>
        <end position="352"/>
    </location>
</feature>
<name>A0AAV6W913_9LAMI</name>
<dbReference type="InterPro" id="IPR037476">
    <property type="entry name" value="PCH1"/>
</dbReference>
<feature type="compositionally biased region" description="Polar residues" evidence="1">
    <location>
        <begin position="422"/>
        <end position="440"/>
    </location>
</feature>
<sequence length="565" mass="62477">MPDQTMQSVNDSNKRSGQIVQSYQSVWMSHWMQTSCNLEAETRTEDDNLTSGLSVPTPIKLLGAKTSDIMNDSLRLSLKSLENEGMTNSPFKHGQETQALRPMFGHGKAVDHKFAFVKGKAAIVSNNQLPNASMRILDQENCQSADPSMNACFRESNTSLLLDAPSTSDHQLQKMGQKWFEKMLKCSKKPQGFQSPRKLPTVVNDLETMRICTTVDSVEEILPGDCPRFSQTTNSLLITKKTDLNLTKENNLFGSNQMFNITNGNKSTDLHRLLPFSGQHKRGVQLQSLSSSSGSERKRKIEDFDTSKDTTGNGSSAETDTLDMDIFKAKKLNSGANSTPSTKTTNIESNLSPWTGLPDINLELPALPAAEGSSDNACPSSSRTQSLEMDMLLAHAEQPKPNSNFDLNDDPSDRWVKRLKRSSSNSFAQGTKGSNLSNNPFLGTILQSKNISSSEPTPRKHHGTESLVSDKRVHISKEETKSNDLLLSHAWIKRFLHKGARIIEKKPATIVICEPQTSKLALEDLQKKQFPSIAAMAMMGKTMNGFQSCEIQNKGSLTVWNTKAF</sequence>
<evidence type="ECO:0000256" key="1">
    <source>
        <dbReference type="SAM" id="MobiDB-lite"/>
    </source>
</evidence>
<accession>A0AAV6W913</accession>
<dbReference type="PANTHER" id="PTHR36062">
    <property type="entry name" value="OS01G0687300 PROTEIN"/>
    <property type="match status" value="1"/>
</dbReference>
<feature type="region of interest" description="Disordered" evidence="1">
    <location>
        <begin position="281"/>
        <end position="320"/>
    </location>
</feature>
<dbReference type="GO" id="GO:0010099">
    <property type="term" value="P:regulation of photomorphogenesis"/>
    <property type="evidence" value="ECO:0007669"/>
    <property type="project" value="InterPro"/>
</dbReference>
<comment type="caution">
    <text evidence="2">The sequence shown here is derived from an EMBL/GenBank/DDBJ whole genome shotgun (WGS) entry which is preliminary data.</text>
</comment>
<dbReference type="PANTHER" id="PTHR36062:SF1">
    <property type="entry name" value="OS01G0687300 PROTEIN"/>
    <property type="match status" value="1"/>
</dbReference>
<feature type="compositionally biased region" description="Basic and acidic residues" evidence="1">
    <location>
        <begin position="295"/>
        <end position="308"/>
    </location>
</feature>
<organism evidence="2 3">
    <name type="scientific">Buddleja alternifolia</name>
    <dbReference type="NCBI Taxonomy" id="168488"/>
    <lineage>
        <taxon>Eukaryota</taxon>
        <taxon>Viridiplantae</taxon>
        <taxon>Streptophyta</taxon>
        <taxon>Embryophyta</taxon>
        <taxon>Tracheophyta</taxon>
        <taxon>Spermatophyta</taxon>
        <taxon>Magnoliopsida</taxon>
        <taxon>eudicotyledons</taxon>
        <taxon>Gunneridae</taxon>
        <taxon>Pentapetalae</taxon>
        <taxon>asterids</taxon>
        <taxon>lamiids</taxon>
        <taxon>Lamiales</taxon>
        <taxon>Scrophulariaceae</taxon>
        <taxon>Buddlejeae</taxon>
        <taxon>Buddleja</taxon>
    </lineage>
</organism>
<keyword evidence="3" id="KW-1185">Reference proteome</keyword>
<feature type="compositionally biased region" description="Low complexity" evidence="1">
    <location>
        <begin position="285"/>
        <end position="294"/>
    </location>
</feature>
<dbReference type="Proteomes" id="UP000826271">
    <property type="component" value="Unassembled WGS sequence"/>
</dbReference>
<dbReference type="EMBL" id="WHWC01000019">
    <property type="protein sequence ID" value="KAG8364336.1"/>
    <property type="molecule type" value="Genomic_DNA"/>
</dbReference>
<feature type="compositionally biased region" description="Polar residues" evidence="1">
    <location>
        <begin position="334"/>
        <end position="352"/>
    </location>
</feature>
<proteinExistence type="predicted"/>
<evidence type="ECO:0000313" key="2">
    <source>
        <dbReference type="EMBL" id="KAG8364336.1"/>
    </source>
</evidence>
<feature type="compositionally biased region" description="Polar residues" evidence="1">
    <location>
        <begin position="309"/>
        <end position="319"/>
    </location>
</feature>
<evidence type="ECO:0008006" key="4">
    <source>
        <dbReference type="Google" id="ProtNLM"/>
    </source>
</evidence>
<feature type="region of interest" description="Disordered" evidence="1">
    <location>
        <begin position="420"/>
        <end position="440"/>
    </location>
</feature>
<protein>
    <recommendedName>
        <fullName evidence="4">F-box protein</fullName>
    </recommendedName>
</protein>